<gene>
    <name evidence="1" type="ORF">J416_02339</name>
</gene>
<name>N4WUP1_9BACI</name>
<reference evidence="1 2" key="1">
    <citation type="submission" date="2013-03" db="EMBL/GenBank/DDBJ databases">
        <title>Draft genome sequence of Gracibacillus halophilus YIM-C55.5, a moderately halophilic and thermophilic organism from the Xiaochaidamu salt lake.</title>
        <authorList>
            <person name="Sugumar T."/>
            <person name="Polireddy D.R."/>
            <person name="Antony A."/>
            <person name="Madhava Y.R."/>
            <person name="Sivakumar N."/>
        </authorList>
    </citation>
    <scope>NUCLEOTIDE SEQUENCE [LARGE SCALE GENOMIC DNA]</scope>
    <source>
        <strain evidence="1 2">YIM-C55.5</strain>
    </source>
</reference>
<protein>
    <recommendedName>
        <fullName evidence="3">DUF2935 domain-containing protein</fullName>
    </recommendedName>
</protein>
<dbReference type="Gene3D" id="1.20.1260.120">
    <property type="entry name" value="Protein of unknown function DUF2935"/>
    <property type="match status" value="1"/>
</dbReference>
<dbReference type="InterPro" id="IPR021328">
    <property type="entry name" value="CotB-like"/>
</dbReference>
<accession>N4WUP1</accession>
<dbReference type="STRING" id="1308866.J416_02339"/>
<evidence type="ECO:0008006" key="3">
    <source>
        <dbReference type="Google" id="ProtNLM"/>
    </source>
</evidence>
<comment type="caution">
    <text evidence="1">The sequence shown here is derived from an EMBL/GenBank/DDBJ whole genome shotgun (WGS) entry which is preliminary data.</text>
</comment>
<dbReference type="EMBL" id="APML01000007">
    <property type="protein sequence ID" value="ENH98045.1"/>
    <property type="molecule type" value="Genomic_DNA"/>
</dbReference>
<dbReference type="Pfam" id="PF11155">
    <property type="entry name" value="DUF2935"/>
    <property type="match status" value="2"/>
</dbReference>
<dbReference type="Proteomes" id="UP000012283">
    <property type="component" value="Unassembled WGS sequence"/>
</dbReference>
<proteinExistence type="predicted"/>
<dbReference type="PATRIC" id="fig|1308866.3.peg.472"/>
<evidence type="ECO:0000313" key="1">
    <source>
        <dbReference type="EMBL" id="ENH98045.1"/>
    </source>
</evidence>
<sequence>MQANYVDSAVFEHQFWLQILGDHARFIHDSLYPSAKNDIETAKHFISQYDQFLNQVKDMTESHAISFSKKIEKVTQQFRQFKLSLIKRHITGQMPIHLSPTFVNHMVNELEEYLRIIDYLKEGEIPPIFHELHHHLVWLVDASGHAGAINDRLDGVEKRLKKKSREFTKHFDQFYLKAIELTGYLRTNVTSFPALNKFNNDIEIELGLFKTFLNELEEMELTAEVLGTFSASMADHMAREEQYYLMKLAESKRAAET</sequence>
<dbReference type="AlphaFoldDB" id="N4WUP1"/>
<keyword evidence="2" id="KW-1185">Reference proteome</keyword>
<dbReference type="SUPFAM" id="SSF158430">
    <property type="entry name" value="Bacillus cereus metalloprotein-like"/>
    <property type="match status" value="2"/>
</dbReference>
<organism evidence="1 2">
    <name type="scientific">Gracilibacillus halophilus YIM-C55.5</name>
    <dbReference type="NCBI Taxonomy" id="1308866"/>
    <lineage>
        <taxon>Bacteria</taxon>
        <taxon>Bacillati</taxon>
        <taxon>Bacillota</taxon>
        <taxon>Bacilli</taxon>
        <taxon>Bacillales</taxon>
        <taxon>Bacillaceae</taxon>
        <taxon>Gracilibacillus</taxon>
    </lineage>
</organism>
<dbReference type="RefSeq" id="WP_003463835.1">
    <property type="nucleotide sequence ID" value="NZ_APML01000007.1"/>
</dbReference>
<dbReference type="eggNOG" id="ENOG502Z7YK">
    <property type="taxonomic scope" value="Bacteria"/>
</dbReference>
<evidence type="ECO:0000313" key="2">
    <source>
        <dbReference type="Proteomes" id="UP000012283"/>
    </source>
</evidence>